<accession>A0A8S3UFF5</accession>
<gene>
    <name evidence="3" type="ORF">MEDL_52221</name>
</gene>
<dbReference type="SMART" id="SM00060">
    <property type="entry name" value="FN3"/>
    <property type="match status" value="2"/>
</dbReference>
<dbReference type="OrthoDB" id="65481at2759"/>
<keyword evidence="4" id="KW-1185">Reference proteome</keyword>
<dbReference type="GO" id="GO:0016020">
    <property type="term" value="C:membrane"/>
    <property type="evidence" value="ECO:0007669"/>
    <property type="project" value="UniProtKB-SubCell"/>
</dbReference>
<dbReference type="Proteomes" id="UP000683360">
    <property type="component" value="Unassembled WGS sequence"/>
</dbReference>
<dbReference type="InterPro" id="IPR050713">
    <property type="entry name" value="RTP_Phos/Ushers"/>
</dbReference>
<dbReference type="InterPro" id="IPR003961">
    <property type="entry name" value="FN3_dom"/>
</dbReference>
<evidence type="ECO:0000313" key="4">
    <source>
        <dbReference type="Proteomes" id="UP000683360"/>
    </source>
</evidence>
<sequence length="205" mass="22760">MGLEYLGDLPAPELKHGSKGFSFLTLHWSGPINNNVTYYIQSRVLDTNGDWSIYGGSLAQPNGDLKITDLQPFMNYTFRISLVITTTEVLYTKESEIITTLPHGAPSAPIITEISAPTCSVISLSWKPPVYTNGHLLSYRLYLKPINNKDVYDTSVEVPPDVTSWTFRQLKSSQEYIVAMTARNQDGEGQTDRANMTTPSSSSCK</sequence>
<evidence type="ECO:0000313" key="3">
    <source>
        <dbReference type="EMBL" id="CAG2239894.1"/>
    </source>
</evidence>
<dbReference type="CDD" id="cd00063">
    <property type="entry name" value="FN3"/>
    <property type="match status" value="2"/>
</dbReference>
<dbReference type="Gene3D" id="2.60.40.10">
    <property type="entry name" value="Immunoglobulins"/>
    <property type="match status" value="2"/>
</dbReference>
<dbReference type="AlphaFoldDB" id="A0A8S3UFF5"/>
<dbReference type="EMBL" id="CAJPWZ010002540">
    <property type="protein sequence ID" value="CAG2239894.1"/>
    <property type="molecule type" value="Genomic_DNA"/>
</dbReference>
<organism evidence="3 4">
    <name type="scientific">Mytilus edulis</name>
    <name type="common">Blue mussel</name>
    <dbReference type="NCBI Taxonomy" id="6550"/>
    <lineage>
        <taxon>Eukaryota</taxon>
        <taxon>Metazoa</taxon>
        <taxon>Spiralia</taxon>
        <taxon>Lophotrochozoa</taxon>
        <taxon>Mollusca</taxon>
        <taxon>Bivalvia</taxon>
        <taxon>Autobranchia</taxon>
        <taxon>Pteriomorphia</taxon>
        <taxon>Mytilida</taxon>
        <taxon>Mytiloidea</taxon>
        <taxon>Mytilidae</taxon>
        <taxon>Mytilinae</taxon>
        <taxon>Mytilus</taxon>
    </lineage>
</organism>
<dbReference type="PANTHER" id="PTHR46957">
    <property type="entry name" value="CYTOKINE RECEPTOR"/>
    <property type="match status" value="1"/>
</dbReference>
<evidence type="ECO:0000259" key="2">
    <source>
        <dbReference type="PROSITE" id="PS50853"/>
    </source>
</evidence>
<evidence type="ECO:0000256" key="1">
    <source>
        <dbReference type="SAM" id="MobiDB-lite"/>
    </source>
</evidence>
<dbReference type="PROSITE" id="PS50853">
    <property type="entry name" value="FN3"/>
    <property type="match status" value="2"/>
</dbReference>
<dbReference type="InterPro" id="IPR036116">
    <property type="entry name" value="FN3_sf"/>
</dbReference>
<comment type="caution">
    <text evidence="3">The sequence shown here is derived from an EMBL/GenBank/DDBJ whole genome shotgun (WGS) entry which is preliminary data.</text>
</comment>
<protein>
    <recommendedName>
        <fullName evidence="2">Fibronectin type-III domain-containing protein</fullName>
    </recommendedName>
</protein>
<feature type="region of interest" description="Disordered" evidence="1">
    <location>
        <begin position="182"/>
        <end position="205"/>
    </location>
</feature>
<dbReference type="Pfam" id="PF00041">
    <property type="entry name" value="fn3"/>
    <property type="match status" value="1"/>
</dbReference>
<dbReference type="InterPro" id="IPR013783">
    <property type="entry name" value="Ig-like_fold"/>
</dbReference>
<reference evidence="3" key="1">
    <citation type="submission" date="2021-03" db="EMBL/GenBank/DDBJ databases">
        <authorList>
            <person name="Bekaert M."/>
        </authorList>
    </citation>
    <scope>NUCLEOTIDE SEQUENCE</scope>
</reference>
<name>A0A8S3UFF5_MYTED</name>
<dbReference type="PANTHER" id="PTHR46957:SF3">
    <property type="entry name" value="CYTOKINE RECEPTOR"/>
    <property type="match status" value="1"/>
</dbReference>
<feature type="domain" description="Fibronectin type-III" evidence="2">
    <location>
        <begin position="10"/>
        <end position="103"/>
    </location>
</feature>
<feature type="domain" description="Fibronectin type-III" evidence="2">
    <location>
        <begin position="105"/>
        <end position="201"/>
    </location>
</feature>
<proteinExistence type="predicted"/>
<dbReference type="SUPFAM" id="SSF49265">
    <property type="entry name" value="Fibronectin type III"/>
    <property type="match status" value="1"/>
</dbReference>